<evidence type="ECO:0000313" key="1">
    <source>
        <dbReference type="EMBL" id="KAL3579443.1"/>
    </source>
</evidence>
<name>A0ACC4BLH0_POPAL</name>
<dbReference type="EMBL" id="RCHU02000010">
    <property type="protein sequence ID" value="KAL3579443.1"/>
    <property type="molecule type" value="Genomic_DNA"/>
</dbReference>
<accession>A0ACC4BLH0</accession>
<evidence type="ECO:0000313" key="2">
    <source>
        <dbReference type="Proteomes" id="UP000309997"/>
    </source>
</evidence>
<reference evidence="1 2" key="1">
    <citation type="journal article" date="2024" name="Plant Biotechnol. J.">
        <title>Genome and CRISPR/Cas9 system of a widespread forest tree (Populus alba) in the world.</title>
        <authorList>
            <person name="Liu Y.J."/>
            <person name="Jiang P.F."/>
            <person name="Han X.M."/>
            <person name="Li X.Y."/>
            <person name="Wang H.M."/>
            <person name="Wang Y.J."/>
            <person name="Wang X.X."/>
            <person name="Zeng Q.Y."/>
        </authorList>
    </citation>
    <scope>NUCLEOTIDE SEQUENCE [LARGE SCALE GENOMIC DNA]</scope>
    <source>
        <strain evidence="2">cv. PAL-ZL1</strain>
    </source>
</reference>
<protein>
    <submittedName>
        <fullName evidence="1">Uncharacterized protein</fullName>
    </submittedName>
</protein>
<gene>
    <name evidence="1" type="ORF">D5086_020947</name>
</gene>
<sequence length="845" mass="93466">MRVGSDQPLVESVGVATEAIRNNNGGFESEDIARIIRDVVVEKAGEAILVSVWSRVIAFHFVFLWEDCGKLRNGLEGSCLCMHIYGFSYEHQGFDSFLIHLLGTSSSMEDSTATTIEFLRARLLSERSVSRSARQRAEELAKRVAELEEQLRIVSLQRMKAEKATANVLAILESNEISDDSETYDSNSDQDTPSESKVGNKASKAEEGLVSSKVRKYELEHSGSGHDFPPAQGRSLSWKGRKHSQRSLEKYKDPSLRRSGFASTSSSPKHRQGKSCRQIRSKESRSTIEEFRANPIKVDSPENGVANTSEDFPNCLEPEIGRIEDGEEKALTENPISGHLENGQHAHSNELEDDAYSSDRNMEKALEHQAQLIDQYEAMEKAQREWEEKFRENNGSTPDSYDPGNRSDVTKEGYEIKVQAPHHAGTIAAQFNGAKSEVENASNIKPNDILPPSHVNIRQLQEWKSSSTPASETSDQDFAFYAEKQNQNQNQESIGNNHYPSPHGSHHHPHSHSSYDSPVSQSATAGLSKGKVSGRQNASSIQRNGILPPSHVNIRQLQEWGSSSTPASETSDQDFAFYAVKQKQNQESIGNNHYPSPHRSHHHPLSYGSYDSPGSQSATGGFSKGKASGRQNELYALVPHKASNELGSVLDALKQARQSLQQKTNPLPLVEGGSIRNSVDPSLPAPVLGGKVDIPLESVGLFRLPTDFLVEDSMRTNFLSSNTPIGLGNHYPDTGLPAAASNQFVSRSYSASGTRFPTEDRFLTSQYVEDGSRISTQSPYFDPYLDSVLPSSGRYTYPTNSSYPDQIPLLPSREFPSFLPSRTTGIPPANHFLFSDDHTRPNMYR</sequence>
<comment type="caution">
    <text evidence="1">The sequence shown here is derived from an EMBL/GenBank/DDBJ whole genome shotgun (WGS) entry which is preliminary data.</text>
</comment>
<keyword evidence="2" id="KW-1185">Reference proteome</keyword>
<proteinExistence type="predicted"/>
<dbReference type="Proteomes" id="UP000309997">
    <property type="component" value="Unassembled WGS sequence"/>
</dbReference>
<organism evidence="1 2">
    <name type="scientific">Populus alba</name>
    <name type="common">White poplar</name>
    <dbReference type="NCBI Taxonomy" id="43335"/>
    <lineage>
        <taxon>Eukaryota</taxon>
        <taxon>Viridiplantae</taxon>
        <taxon>Streptophyta</taxon>
        <taxon>Embryophyta</taxon>
        <taxon>Tracheophyta</taxon>
        <taxon>Spermatophyta</taxon>
        <taxon>Magnoliopsida</taxon>
        <taxon>eudicotyledons</taxon>
        <taxon>Gunneridae</taxon>
        <taxon>Pentapetalae</taxon>
        <taxon>rosids</taxon>
        <taxon>fabids</taxon>
        <taxon>Malpighiales</taxon>
        <taxon>Salicaceae</taxon>
        <taxon>Saliceae</taxon>
        <taxon>Populus</taxon>
    </lineage>
</organism>